<evidence type="ECO:0000259" key="5">
    <source>
        <dbReference type="Pfam" id="PF12781"/>
    </source>
</evidence>
<evidence type="ECO:0000256" key="1">
    <source>
        <dbReference type="SAM" id="Coils"/>
    </source>
</evidence>
<protein>
    <recommendedName>
        <fullName evidence="9">Dynein heavy chain ATP-binding dynein motor region domain-containing protein</fullName>
    </recommendedName>
</protein>
<dbReference type="GO" id="GO:0051959">
    <property type="term" value="F:dynein light intermediate chain binding"/>
    <property type="evidence" value="ECO:0007669"/>
    <property type="project" value="InterPro"/>
</dbReference>
<dbReference type="Gene3D" id="1.10.8.720">
    <property type="entry name" value="Region D6 of dynein motor"/>
    <property type="match status" value="2"/>
</dbReference>
<dbReference type="AlphaFoldDB" id="A0A3P6V597"/>
<feature type="coiled-coil region" evidence="1">
    <location>
        <begin position="86"/>
        <end position="155"/>
    </location>
</feature>
<keyword evidence="1" id="KW-0175">Coiled coil</keyword>
<feature type="region of interest" description="Disordered" evidence="2">
    <location>
        <begin position="873"/>
        <end position="910"/>
    </location>
</feature>
<dbReference type="GO" id="GO:0030286">
    <property type="term" value="C:dynein complex"/>
    <property type="evidence" value="ECO:0007669"/>
    <property type="project" value="InterPro"/>
</dbReference>
<dbReference type="InterPro" id="IPR041658">
    <property type="entry name" value="AAA_lid_11"/>
</dbReference>
<feature type="domain" description="Dynein heavy chain ATP-binding dynein motor region" evidence="5">
    <location>
        <begin position="239"/>
        <end position="370"/>
    </location>
</feature>
<evidence type="ECO:0000259" key="6">
    <source>
        <dbReference type="Pfam" id="PF18198"/>
    </source>
</evidence>
<keyword evidence="8" id="KW-1185">Reference proteome</keyword>
<dbReference type="GO" id="GO:0008569">
    <property type="term" value="F:minus-end-directed microtubule motor activity"/>
    <property type="evidence" value="ECO:0007669"/>
    <property type="project" value="InterPro"/>
</dbReference>
<evidence type="ECO:0000313" key="7">
    <source>
        <dbReference type="EMBL" id="VDK85221.1"/>
    </source>
</evidence>
<dbReference type="Proteomes" id="UP000281553">
    <property type="component" value="Unassembled WGS sequence"/>
</dbReference>
<dbReference type="Gene3D" id="1.20.920.20">
    <property type="match status" value="1"/>
</dbReference>
<dbReference type="InterPro" id="IPR024743">
    <property type="entry name" value="Dynein_HC_stalk"/>
</dbReference>
<evidence type="ECO:0000256" key="2">
    <source>
        <dbReference type="SAM" id="MobiDB-lite"/>
    </source>
</evidence>
<dbReference type="PANTHER" id="PTHR22878">
    <property type="entry name" value="DYNEIN HEAVY CHAIN 6, AXONEMAL-LIKE-RELATED"/>
    <property type="match status" value="1"/>
</dbReference>
<evidence type="ECO:0000259" key="3">
    <source>
        <dbReference type="Pfam" id="PF03028"/>
    </source>
</evidence>
<dbReference type="Pfam" id="PF03028">
    <property type="entry name" value="Dynein_heavy"/>
    <property type="match status" value="1"/>
</dbReference>
<dbReference type="EMBL" id="UYRU01044078">
    <property type="protein sequence ID" value="VDK85221.1"/>
    <property type="molecule type" value="Genomic_DNA"/>
</dbReference>
<dbReference type="InterPro" id="IPR042219">
    <property type="entry name" value="AAA_lid_11_sf"/>
</dbReference>
<dbReference type="Pfam" id="PF18198">
    <property type="entry name" value="AAA_lid_11"/>
    <property type="match status" value="2"/>
</dbReference>
<evidence type="ECO:0000259" key="4">
    <source>
        <dbReference type="Pfam" id="PF12777"/>
    </source>
</evidence>
<name>A0A3P6V597_DIBLA</name>
<reference evidence="7 8" key="1">
    <citation type="submission" date="2018-11" db="EMBL/GenBank/DDBJ databases">
        <authorList>
            <consortium name="Pathogen Informatics"/>
        </authorList>
    </citation>
    <scope>NUCLEOTIDE SEQUENCE [LARGE SCALE GENOMIC DNA]</scope>
</reference>
<feature type="domain" description="Dynein heavy chain AAA lid" evidence="6">
    <location>
        <begin position="690"/>
        <end position="726"/>
    </location>
</feature>
<dbReference type="InterPro" id="IPR035706">
    <property type="entry name" value="AAA_9"/>
</dbReference>
<evidence type="ECO:0000313" key="8">
    <source>
        <dbReference type="Proteomes" id="UP000281553"/>
    </source>
</evidence>
<evidence type="ECO:0008006" key="9">
    <source>
        <dbReference type="Google" id="ProtNLM"/>
    </source>
</evidence>
<proteinExistence type="predicted"/>
<gene>
    <name evidence="7" type="ORF">DILT_LOCUS3686</name>
</gene>
<dbReference type="Pfam" id="PF12781">
    <property type="entry name" value="AAA_9"/>
    <property type="match status" value="1"/>
</dbReference>
<dbReference type="GO" id="GO:0007018">
    <property type="term" value="P:microtubule-based movement"/>
    <property type="evidence" value="ECO:0007669"/>
    <property type="project" value="InterPro"/>
</dbReference>
<organism evidence="7 8">
    <name type="scientific">Dibothriocephalus latus</name>
    <name type="common">Fish tapeworm</name>
    <name type="synonym">Diphyllobothrium latum</name>
    <dbReference type="NCBI Taxonomy" id="60516"/>
    <lineage>
        <taxon>Eukaryota</taxon>
        <taxon>Metazoa</taxon>
        <taxon>Spiralia</taxon>
        <taxon>Lophotrochozoa</taxon>
        <taxon>Platyhelminthes</taxon>
        <taxon>Cestoda</taxon>
        <taxon>Eucestoda</taxon>
        <taxon>Diphyllobothriidea</taxon>
        <taxon>Diphyllobothriidae</taxon>
        <taxon>Dibothriocephalus</taxon>
    </lineage>
</organism>
<dbReference type="PANTHER" id="PTHR22878:SF63">
    <property type="entry name" value="DYNEIN AXONEMAL HEAVY CHAIN 10"/>
    <property type="match status" value="1"/>
</dbReference>
<dbReference type="InterPro" id="IPR026983">
    <property type="entry name" value="DHC"/>
</dbReference>
<dbReference type="GO" id="GO:0045505">
    <property type="term" value="F:dynein intermediate chain binding"/>
    <property type="evidence" value="ECO:0007669"/>
    <property type="project" value="InterPro"/>
</dbReference>
<dbReference type="InterPro" id="IPR027417">
    <property type="entry name" value="P-loop_NTPase"/>
</dbReference>
<feature type="domain" description="Dynein heavy chain region D6 P-loop" evidence="3">
    <location>
        <begin position="609"/>
        <end position="668"/>
    </location>
</feature>
<dbReference type="InterPro" id="IPR004273">
    <property type="entry name" value="Dynein_heavy_D6_P-loop"/>
</dbReference>
<accession>A0A3P6V597</accession>
<feature type="domain" description="Dynein heavy chain coiled coil stalk" evidence="4">
    <location>
        <begin position="46"/>
        <end position="208"/>
    </location>
</feature>
<sequence>MLLRSSAPSHAPVYSSLSTSNNIVPTASYLIPCVQVEKEQAHDRKKDLLQKKGYKYEDVRSASKAGGGFFKFILSVVSFYDVAKEIRPKRERVKMLEKELMKAKRELQRLNDEVAYLEEMLLNLRRQYAEAQNEMERLRNDMNIMLRQLLAAEKLTSGLASEKVRSVLLCLLTFKNRVNLVGHCLLASAFLNYEGPFTQEFRTRIYKRWLDNLIVDEIPLQEGFKLNELLTSEVEISLWNSQGLPPDELSIQNAILTTKGPKTPICIDPQGQATKWIRMMELNPKDETRSIKITTLNDPNFLRTLENCVKFGVAIMFTSVEENIDPVLDNILSRNIKKEKGREVIMLGDREVEYDWGFRLYLTSKLPNPNENKRILKELEDRLLLELATQTGNILDNWELINTLEDTKAKAVEVAKALELAAVVSVDIDPLFEDHKLLLSFQLAIRMEQEEKKLRPKELNYFVRGNLALTDEHFTPPYSWIPEPTWRDILYLAAFLPNKFGKLPYDVVKHPDAWKEWYDSETPEVNDIPGRFNKLASFSRLCLVRVWRTDRVPAGITRFIFDAMGKSFVSPPMTALGDVLASTSPVIPIVLIVQPGSDPPAALTGLAQSVAEALFASCMARGHWLVLQNCHLLLSYTSRLEKMLEDAVKPHPDFRLWATTELISNFPNIQASLNKLDDAQFVASAHPKYRPIMFVLIFLHAILQERRRYGKLGWNVSYDFADSDLLVMYGGRTIDNYDRRVLTTYMEEYFGDFLFDEFQTFHFYHDDTIDYMIPLEPEGCEDFREMYLGKTADMLLIERLNCEAIENWPLQQRPNVFGLHENTAIGYSARFARQLWVCLQRLLPETELVTGIPDAQQMSTCSKDVIEFAEKLKAKPSEEPPPDANAPAPEEPAEPEEDSLATPRDDPDDDVSRMCQCFKTFFLCTQYI</sequence>
<feature type="domain" description="Dynein heavy chain AAA lid" evidence="6">
    <location>
        <begin position="727"/>
        <end position="822"/>
    </location>
</feature>
<dbReference type="Gene3D" id="3.40.50.300">
    <property type="entry name" value="P-loop containing nucleotide triphosphate hydrolases"/>
    <property type="match status" value="2"/>
</dbReference>
<dbReference type="Pfam" id="PF12777">
    <property type="entry name" value="MT"/>
    <property type="match status" value="1"/>
</dbReference>
<dbReference type="OrthoDB" id="10251809at2759"/>